<evidence type="ECO:0000256" key="10">
    <source>
        <dbReference type="ARBA" id="ARBA00022723"/>
    </source>
</evidence>
<evidence type="ECO:0000256" key="12">
    <source>
        <dbReference type="ARBA" id="ARBA00022777"/>
    </source>
</evidence>
<keyword evidence="8" id="KW-0723">Serine/threonine-protein kinase</keyword>
<comment type="catalytic activity">
    <reaction evidence="22">
        <text>L-threonyl-[protein] + ATP = O-phospho-L-threonyl-[protein] + ADP + H(+)</text>
        <dbReference type="Rhea" id="RHEA:46608"/>
        <dbReference type="Rhea" id="RHEA-COMP:11060"/>
        <dbReference type="Rhea" id="RHEA-COMP:11605"/>
        <dbReference type="ChEBI" id="CHEBI:15378"/>
        <dbReference type="ChEBI" id="CHEBI:30013"/>
        <dbReference type="ChEBI" id="CHEBI:30616"/>
        <dbReference type="ChEBI" id="CHEBI:61977"/>
        <dbReference type="ChEBI" id="CHEBI:456216"/>
        <dbReference type="EC" id="2.7.11.22"/>
    </reaction>
</comment>
<dbReference type="GO" id="GO:0008353">
    <property type="term" value="F:RNA polymerase II CTD heptapeptide repeat kinase activity"/>
    <property type="evidence" value="ECO:0007669"/>
    <property type="project" value="UniProtKB-EC"/>
</dbReference>
<evidence type="ECO:0000256" key="13">
    <source>
        <dbReference type="ARBA" id="ARBA00022840"/>
    </source>
</evidence>
<evidence type="ECO:0000256" key="2">
    <source>
        <dbReference type="ARBA" id="ARBA00004123"/>
    </source>
</evidence>
<dbReference type="GO" id="GO:0016592">
    <property type="term" value="C:mediator complex"/>
    <property type="evidence" value="ECO:0007669"/>
    <property type="project" value="TreeGrafter"/>
</dbReference>
<feature type="compositionally biased region" description="Low complexity" evidence="25">
    <location>
        <begin position="24"/>
        <end position="34"/>
    </location>
</feature>
<dbReference type="InterPro" id="IPR008271">
    <property type="entry name" value="Ser/Thr_kinase_AS"/>
</dbReference>
<evidence type="ECO:0000256" key="7">
    <source>
        <dbReference type="ARBA" id="ARBA00022491"/>
    </source>
</evidence>
<organism evidence="27 28">
    <name type="scientific">Tuber aestivum</name>
    <name type="common">summer truffle</name>
    <dbReference type="NCBI Taxonomy" id="59557"/>
    <lineage>
        <taxon>Eukaryota</taxon>
        <taxon>Fungi</taxon>
        <taxon>Dikarya</taxon>
        <taxon>Ascomycota</taxon>
        <taxon>Pezizomycotina</taxon>
        <taxon>Pezizomycetes</taxon>
        <taxon>Pezizales</taxon>
        <taxon>Tuberaceae</taxon>
        <taxon>Tuber</taxon>
    </lineage>
</organism>
<keyword evidence="15" id="KW-0805">Transcription regulation</keyword>
<evidence type="ECO:0000256" key="18">
    <source>
        <dbReference type="ARBA" id="ARBA00023242"/>
    </source>
</evidence>
<dbReference type="Gene3D" id="1.10.510.10">
    <property type="entry name" value="Transferase(Phosphotransferase) domain 1"/>
    <property type="match status" value="1"/>
</dbReference>
<evidence type="ECO:0000256" key="17">
    <source>
        <dbReference type="ARBA" id="ARBA00023163"/>
    </source>
</evidence>
<keyword evidence="11" id="KW-0547">Nucleotide-binding</keyword>
<keyword evidence="17" id="KW-0804">Transcription</keyword>
<keyword evidence="10" id="KW-0479">Metal-binding</keyword>
<evidence type="ECO:0000256" key="19">
    <source>
        <dbReference type="ARBA" id="ARBA00039418"/>
    </source>
</evidence>
<keyword evidence="12" id="KW-0418">Kinase</keyword>
<dbReference type="EC" id="2.7.11.22" evidence="6"/>
<feature type="domain" description="Protein kinase" evidence="26">
    <location>
        <begin position="88"/>
        <end position="398"/>
    </location>
</feature>
<dbReference type="PROSITE" id="PS50011">
    <property type="entry name" value="PROTEIN_KINASE_DOM"/>
    <property type="match status" value="1"/>
</dbReference>
<keyword evidence="18" id="KW-0539">Nucleus</keyword>
<reference evidence="27" key="1">
    <citation type="submission" date="2015-10" db="EMBL/GenBank/DDBJ databases">
        <authorList>
            <person name="Regsiter A."/>
            <person name="william w."/>
        </authorList>
    </citation>
    <scope>NUCLEOTIDE SEQUENCE</scope>
    <source>
        <strain evidence="27">Montdore</strain>
    </source>
</reference>
<evidence type="ECO:0000313" key="27">
    <source>
        <dbReference type="EMBL" id="CUS14080.1"/>
    </source>
</evidence>
<evidence type="ECO:0000256" key="5">
    <source>
        <dbReference type="ARBA" id="ARBA00012409"/>
    </source>
</evidence>
<dbReference type="AlphaFoldDB" id="A0A292Q5T6"/>
<evidence type="ECO:0000259" key="26">
    <source>
        <dbReference type="PROSITE" id="PS50011"/>
    </source>
</evidence>
<dbReference type="CDD" id="cd07842">
    <property type="entry name" value="STKc_CDK8_like"/>
    <property type="match status" value="1"/>
</dbReference>
<feature type="compositionally biased region" description="Basic and acidic residues" evidence="25">
    <location>
        <begin position="65"/>
        <end position="74"/>
    </location>
</feature>
<dbReference type="FunFam" id="3.30.200.20:FF:000426">
    <property type="entry name" value="Serine/threonine-protein kinase ssn3"/>
    <property type="match status" value="1"/>
</dbReference>
<comment type="cofactor">
    <cofactor evidence="1">
        <name>Mg(2+)</name>
        <dbReference type="ChEBI" id="CHEBI:18420"/>
    </cofactor>
</comment>
<dbReference type="InterPro" id="IPR050108">
    <property type="entry name" value="CDK"/>
</dbReference>
<proteinExistence type="inferred from homology"/>
<comment type="subcellular location">
    <subcellularLocation>
        <location evidence="2">Nucleus</location>
    </subcellularLocation>
</comment>
<evidence type="ECO:0000256" key="20">
    <source>
        <dbReference type="ARBA" id="ARBA00040708"/>
    </source>
</evidence>
<dbReference type="GO" id="GO:0005524">
    <property type="term" value="F:ATP binding"/>
    <property type="evidence" value="ECO:0007669"/>
    <property type="project" value="UniProtKB-KW"/>
</dbReference>
<evidence type="ECO:0000256" key="16">
    <source>
        <dbReference type="ARBA" id="ARBA00023159"/>
    </source>
</evidence>
<evidence type="ECO:0000313" key="28">
    <source>
        <dbReference type="Proteomes" id="UP001412239"/>
    </source>
</evidence>
<evidence type="ECO:0000256" key="9">
    <source>
        <dbReference type="ARBA" id="ARBA00022679"/>
    </source>
</evidence>
<comment type="subunit">
    <text evidence="4">Component of the SRB8-11 complex, a regulatory module of the Mediator complex.</text>
</comment>
<comment type="catalytic activity">
    <reaction evidence="23">
        <text>L-seryl-[protein] + ATP = O-phospho-L-seryl-[protein] + ADP + H(+)</text>
        <dbReference type="Rhea" id="RHEA:17989"/>
        <dbReference type="Rhea" id="RHEA-COMP:9863"/>
        <dbReference type="Rhea" id="RHEA-COMP:11604"/>
        <dbReference type="ChEBI" id="CHEBI:15378"/>
        <dbReference type="ChEBI" id="CHEBI:29999"/>
        <dbReference type="ChEBI" id="CHEBI:30616"/>
        <dbReference type="ChEBI" id="CHEBI:83421"/>
        <dbReference type="ChEBI" id="CHEBI:456216"/>
        <dbReference type="EC" id="2.7.11.22"/>
    </reaction>
</comment>
<accession>A0A292Q5T6</accession>
<dbReference type="PANTHER" id="PTHR24056">
    <property type="entry name" value="CELL DIVISION PROTEIN KINASE"/>
    <property type="match status" value="1"/>
</dbReference>
<dbReference type="EC" id="2.7.11.23" evidence="5"/>
<dbReference type="Gene3D" id="3.30.200.20">
    <property type="entry name" value="Phosphorylase Kinase, domain 1"/>
    <property type="match status" value="1"/>
</dbReference>
<evidence type="ECO:0000256" key="21">
    <source>
        <dbReference type="ARBA" id="ARBA00041823"/>
    </source>
</evidence>
<evidence type="ECO:0000256" key="3">
    <source>
        <dbReference type="ARBA" id="ARBA00006485"/>
    </source>
</evidence>
<keyword evidence="7" id="KW-0678">Repressor</keyword>
<dbReference type="InterPro" id="IPR000719">
    <property type="entry name" value="Prot_kinase_dom"/>
</dbReference>
<dbReference type="PANTHER" id="PTHR24056:SF495">
    <property type="entry name" value="CYCLIN-DEPENDENT KINASE 8-RELATED"/>
    <property type="match status" value="1"/>
</dbReference>
<evidence type="ECO:0000256" key="23">
    <source>
        <dbReference type="ARBA" id="ARBA00048367"/>
    </source>
</evidence>
<keyword evidence="16" id="KW-0010">Activator</keyword>
<evidence type="ECO:0000256" key="6">
    <source>
        <dbReference type="ARBA" id="ARBA00012425"/>
    </source>
</evidence>
<evidence type="ECO:0000256" key="24">
    <source>
        <dbReference type="ARBA" id="ARBA00049280"/>
    </source>
</evidence>
<gene>
    <name evidence="27" type="ORF">GSTUAT00001810001</name>
</gene>
<evidence type="ECO:0000256" key="25">
    <source>
        <dbReference type="SAM" id="MobiDB-lite"/>
    </source>
</evidence>
<dbReference type="InterPro" id="IPR011009">
    <property type="entry name" value="Kinase-like_dom_sf"/>
</dbReference>
<feature type="compositionally biased region" description="Basic and acidic residues" evidence="25">
    <location>
        <begin position="1"/>
        <end position="17"/>
    </location>
</feature>
<dbReference type="GO" id="GO:0046872">
    <property type="term" value="F:metal ion binding"/>
    <property type="evidence" value="ECO:0007669"/>
    <property type="project" value="UniProtKB-KW"/>
</dbReference>
<dbReference type="Pfam" id="PF00069">
    <property type="entry name" value="Pkinase"/>
    <property type="match status" value="1"/>
</dbReference>
<evidence type="ECO:0000256" key="14">
    <source>
        <dbReference type="ARBA" id="ARBA00022842"/>
    </source>
</evidence>
<sequence length="454" mass="51753">MQRAEDREVDDKDDRGGGRPGLLTSTSTIFNTTTPAQRPPSKRKREDTHNEEGDEGEDEQEEEDRGERGLHEEIMPPYKSKVRVLEEYQIIGFISSGTYGRVYKARSKLPGNTKEYAIKKFKPDKEGEVIQYTGISQSACREMALCSELSHENVIHLHEIILEDKCIYMVFEYAEHDLLQIVHYHSHPERRPIPEATIKSVLWQLLNGVSYLHQNWVLHRDLKPANIMVTATGEVKIGDLGLARLFWKPLQSLYTGDKVVVTIWYRAPELLLGSKHYTAAIDLWAVGCIFAELLALRPIFKGEEAKMEKKSTVPFQRNQMQKIIEILGSPSKERWPAVTQQPEYNQLQTFKQYPNNLEAWYHQIGATNALGFQLLSGLLNYDPTQRLTAQSALEHPYFSEGAKLTLNAFEGQSFDYPHRRVSQDDNDISLPGTKRSGLPDDSLGGSRAKRLKEG</sequence>
<dbReference type="GO" id="GO:0004693">
    <property type="term" value="F:cyclin-dependent protein serine/threonine kinase activity"/>
    <property type="evidence" value="ECO:0007669"/>
    <property type="project" value="UniProtKB-EC"/>
</dbReference>
<keyword evidence="14" id="KW-0460">Magnesium</keyword>
<evidence type="ECO:0000256" key="4">
    <source>
        <dbReference type="ARBA" id="ARBA00011612"/>
    </source>
</evidence>
<evidence type="ECO:0000256" key="8">
    <source>
        <dbReference type="ARBA" id="ARBA00022527"/>
    </source>
</evidence>
<evidence type="ECO:0000256" key="11">
    <source>
        <dbReference type="ARBA" id="ARBA00022741"/>
    </source>
</evidence>
<dbReference type="FunFam" id="1.10.510.10:FF:000408">
    <property type="entry name" value="Serine/threonine-protein kinase SSN3"/>
    <property type="match status" value="1"/>
</dbReference>
<dbReference type="SMART" id="SM00220">
    <property type="entry name" value="S_TKc"/>
    <property type="match status" value="1"/>
</dbReference>
<evidence type="ECO:0000256" key="22">
    <source>
        <dbReference type="ARBA" id="ARBA00047811"/>
    </source>
</evidence>
<dbReference type="SUPFAM" id="SSF56112">
    <property type="entry name" value="Protein kinase-like (PK-like)"/>
    <property type="match status" value="1"/>
</dbReference>
<keyword evidence="9" id="KW-0808">Transferase</keyword>
<evidence type="ECO:0000256" key="15">
    <source>
        <dbReference type="ARBA" id="ARBA00023015"/>
    </source>
</evidence>
<dbReference type="PROSITE" id="PS00108">
    <property type="entry name" value="PROTEIN_KINASE_ST"/>
    <property type="match status" value="1"/>
</dbReference>
<comment type="similarity">
    <text evidence="3">Belongs to the protein kinase superfamily. CMGC Ser/Thr protein kinase family. CDC2/CDKX subfamily.</text>
</comment>
<feature type="compositionally biased region" description="Acidic residues" evidence="25">
    <location>
        <begin position="52"/>
        <end position="64"/>
    </location>
</feature>
<keyword evidence="28" id="KW-1185">Reference proteome</keyword>
<name>A0A292Q5T6_9PEZI</name>
<feature type="region of interest" description="Disordered" evidence="25">
    <location>
        <begin position="419"/>
        <end position="454"/>
    </location>
</feature>
<evidence type="ECO:0000256" key="1">
    <source>
        <dbReference type="ARBA" id="ARBA00001946"/>
    </source>
</evidence>
<comment type="catalytic activity">
    <reaction evidence="24">
        <text>[DNA-directed RNA polymerase] + ATP = phospho-[DNA-directed RNA polymerase] + ADP + H(+)</text>
        <dbReference type="Rhea" id="RHEA:10216"/>
        <dbReference type="Rhea" id="RHEA-COMP:11321"/>
        <dbReference type="Rhea" id="RHEA-COMP:11322"/>
        <dbReference type="ChEBI" id="CHEBI:15378"/>
        <dbReference type="ChEBI" id="CHEBI:30616"/>
        <dbReference type="ChEBI" id="CHEBI:43176"/>
        <dbReference type="ChEBI" id="CHEBI:68546"/>
        <dbReference type="ChEBI" id="CHEBI:456216"/>
        <dbReference type="EC" id="2.7.11.23"/>
    </reaction>
</comment>
<dbReference type="Proteomes" id="UP001412239">
    <property type="component" value="Unassembled WGS sequence"/>
</dbReference>
<dbReference type="EMBL" id="LN890962">
    <property type="protein sequence ID" value="CUS14080.1"/>
    <property type="molecule type" value="Genomic_DNA"/>
</dbReference>
<keyword evidence="13" id="KW-0067">ATP-binding</keyword>
<feature type="region of interest" description="Disordered" evidence="25">
    <location>
        <begin position="1"/>
        <end position="74"/>
    </location>
</feature>
<protein>
    <recommendedName>
        <fullName evidence="19">Serine/threonine-protein kinase SSN3</fullName>
        <ecNumber evidence="6">2.7.11.22</ecNumber>
        <ecNumber evidence="5">2.7.11.23</ecNumber>
    </recommendedName>
    <alternativeName>
        <fullName evidence="21">Cyclin-dependent kinase 8</fullName>
    </alternativeName>
    <alternativeName>
        <fullName evidence="20">Serine/threonine-protein kinase ssn3</fullName>
    </alternativeName>
</protein>